<feature type="domain" description="HTH luxR-type" evidence="4">
    <location>
        <begin position="887"/>
        <end position="952"/>
    </location>
</feature>
<dbReference type="PROSITE" id="PS50005">
    <property type="entry name" value="TPR"/>
    <property type="match status" value="1"/>
</dbReference>
<dbReference type="InterPro" id="IPR016032">
    <property type="entry name" value="Sig_transdc_resp-reg_C-effctor"/>
</dbReference>
<dbReference type="Pfam" id="PF00196">
    <property type="entry name" value="GerE"/>
    <property type="match status" value="1"/>
</dbReference>
<accession>A0A1H0H9R2</accession>
<gene>
    <name evidence="5" type="ORF">SAMN05192558_10229</name>
</gene>
<dbReference type="GO" id="GO:0004016">
    <property type="term" value="F:adenylate cyclase activity"/>
    <property type="evidence" value="ECO:0007669"/>
    <property type="project" value="TreeGrafter"/>
</dbReference>
<dbReference type="SUPFAM" id="SSF48452">
    <property type="entry name" value="TPR-like"/>
    <property type="match status" value="1"/>
</dbReference>
<dbReference type="Proteomes" id="UP000199651">
    <property type="component" value="Unassembled WGS sequence"/>
</dbReference>
<keyword evidence="6" id="KW-1185">Reference proteome</keyword>
<feature type="repeat" description="TPR" evidence="3">
    <location>
        <begin position="676"/>
        <end position="709"/>
    </location>
</feature>
<dbReference type="Gene3D" id="1.10.10.10">
    <property type="entry name" value="Winged helix-like DNA-binding domain superfamily/Winged helix DNA-binding domain"/>
    <property type="match status" value="1"/>
</dbReference>
<dbReference type="Gene3D" id="1.25.40.10">
    <property type="entry name" value="Tetratricopeptide repeat domain"/>
    <property type="match status" value="2"/>
</dbReference>
<dbReference type="GO" id="GO:0006355">
    <property type="term" value="P:regulation of DNA-templated transcription"/>
    <property type="evidence" value="ECO:0007669"/>
    <property type="project" value="InterPro"/>
</dbReference>
<dbReference type="InterPro" id="IPR036388">
    <property type="entry name" value="WH-like_DNA-bd_sf"/>
</dbReference>
<name>A0A1H0H9R2_9PSEU</name>
<protein>
    <submittedName>
        <fullName evidence="5">Predicted ATPase</fullName>
    </submittedName>
</protein>
<dbReference type="PROSITE" id="PS50043">
    <property type="entry name" value="HTH_LUXR_2"/>
    <property type="match status" value="1"/>
</dbReference>
<reference evidence="6" key="1">
    <citation type="submission" date="2016-10" db="EMBL/GenBank/DDBJ databases">
        <authorList>
            <person name="Varghese N."/>
            <person name="Submissions S."/>
        </authorList>
    </citation>
    <scope>NUCLEOTIDE SEQUENCE [LARGE SCALE GENOMIC DNA]</scope>
    <source>
        <strain evidence="6">IBRC-M 10655</strain>
    </source>
</reference>
<evidence type="ECO:0000256" key="3">
    <source>
        <dbReference type="PROSITE-ProRule" id="PRU00339"/>
    </source>
</evidence>
<dbReference type="PANTHER" id="PTHR16305:SF35">
    <property type="entry name" value="TRANSCRIPTIONAL ACTIVATOR DOMAIN"/>
    <property type="match status" value="1"/>
</dbReference>
<dbReference type="SMART" id="SM00421">
    <property type="entry name" value="HTH_LUXR"/>
    <property type="match status" value="1"/>
</dbReference>
<dbReference type="InterPro" id="IPR027417">
    <property type="entry name" value="P-loop_NTPase"/>
</dbReference>
<dbReference type="CDD" id="cd06170">
    <property type="entry name" value="LuxR_C_like"/>
    <property type="match status" value="1"/>
</dbReference>
<dbReference type="PANTHER" id="PTHR16305">
    <property type="entry name" value="TESTICULAR SOLUBLE ADENYLYL CYCLASE"/>
    <property type="match status" value="1"/>
</dbReference>
<sequence>MAGRRIPTIRHVAALVGRSAELAEVALTVRRPPSVVLVEGEAGVGKTRLVRELARGIDPKGRAVLFGTCQPMRAPLPYGPVVDILRDTRTLLEGVASKLSPLAGALRRLLPELAPLLPPEPARGDVATERHQVFRAVREVLAAYGPTLLVVEDVHWADEGTQDLLRFLTCPPTPDLSVVLTYRRETQPGRHGSLLPGGAHVLLAEGRNTLVRLRPLEPGHVGQLAADLLGTERVADDFARELHRRTAGIPFVVEELLREVREGGLVPRPRALDEVDIPILLRDTLADRLARLGPSVTVVVQAAAVLDTAATEADLAAVAGLTEDGVESALTHALDGAVLHEVGAERYALRHPLATQAVYVSIPGPLRRRMHARAAELLAAAPGPAVVRLAHHYRQAGDLPTWVRRTLAAVDHATQVGDTALALQVLEAALADDALPVRDRNTLAVRLSRVVINGIAGNSTVERLRSVLREETLGPRARGEVRLNLGLLLMNQVGRIEDAQGEIEMALHDLDSQPALAARGYAALTLPFTGTRPVRDHQRWLAEALRIADSATVDDERLMAVRSNEVTVLAQLGDPAAWAAAERLPRPGRSVKIGRQLARAHINLADAAAWLGHHDRARDSLVTGRELLSDTGVPFLSMLATGTELRLDAAGGRWASLEQDAAQLIDQAGDMAYLAADAWVALGWLAIARGDRDTAIRHLDHAHAAAPEHAPICAAIAAGRVTMALTRGDVAAAAVGAERALNAIRHKDNWLWAADLLPPATRALLRTGRVAHAEAIVAEFDQGVSGRDAPLAAAALDLCRGLLATGSAAVDRYTRAAKQYQALPQPHAAAAAYELAGTAAVDLGDIQTALPLLDAAATVFTELGLAKDAARCVRLSRRFRLGTPRGRKSYGGNLSPREREVVHLVAAGSTNRQVAEALYLSTRTVEKHVAQAMRKLGLSSRAEFAAVPLSEPCE</sequence>
<dbReference type="STRING" id="504798.SAMN05421871_101274"/>
<dbReference type="InterPro" id="IPR019734">
    <property type="entry name" value="TPR_rpt"/>
</dbReference>
<evidence type="ECO:0000313" key="5">
    <source>
        <dbReference type="EMBL" id="SDO15929.1"/>
    </source>
</evidence>
<dbReference type="InterPro" id="IPR000792">
    <property type="entry name" value="Tscrpt_reg_LuxR_C"/>
</dbReference>
<dbReference type="EMBL" id="FNJB01000002">
    <property type="protein sequence ID" value="SDO15929.1"/>
    <property type="molecule type" value="Genomic_DNA"/>
</dbReference>
<dbReference type="InterPro" id="IPR041664">
    <property type="entry name" value="AAA_16"/>
</dbReference>
<dbReference type="SUPFAM" id="SSF46894">
    <property type="entry name" value="C-terminal effector domain of the bipartite response regulators"/>
    <property type="match status" value="1"/>
</dbReference>
<dbReference type="OrthoDB" id="3197423at2"/>
<evidence type="ECO:0000256" key="1">
    <source>
        <dbReference type="ARBA" id="ARBA00022741"/>
    </source>
</evidence>
<keyword evidence="1" id="KW-0547">Nucleotide-binding</keyword>
<evidence type="ECO:0000313" key="6">
    <source>
        <dbReference type="Proteomes" id="UP000199651"/>
    </source>
</evidence>
<organism evidence="5 6">
    <name type="scientific">Actinokineospora alba</name>
    <dbReference type="NCBI Taxonomy" id="504798"/>
    <lineage>
        <taxon>Bacteria</taxon>
        <taxon>Bacillati</taxon>
        <taxon>Actinomycetota</taxon>
        <taxon>Actinomycetes</taxon>
        <taxon>Pseudonocardiales</taxon>
        <taxon>Pseudonocardiaceae</taxon>
        <taxon>Actinokineospora</taxon>
    </lineage>
</organism>
<evidence type="ECO:0000256" key="2">
    <source>
        <dbReference type="ARBA" id="ARBA00022840"/>
    </source>
</evidence>
<dbReference type="GO" id="GO:0005524">
    <property type="term" value="F:ATP binding"/>
    <property type="evidence" value="ECO:0007669"/>
    <property type="project" value="UniProtKB-KW"/>
</dbReference>
<dbReference type="Gene3D" id="3.40.50.300">
    <property type="entry name" value="P-loop containing nucleotide triphosphate hydrolases"/>
    <property type="match status" value="1"/>
</dbReference>
<dbReference type="PRINTS" id="PR00038">
    <property type="entry name" value="HTHLUXR"/>
</dbReference>
<dbReference type="SMART" id="SM00028">
    <property type="entry name" value="TPR"/>
    <property type="match status" value="3"/>
</dbReference>
<keyword evidence="3" id="KW-0802">TPR repeat</keyword>
<proteinExistence type="predicted"/>
<dbReference type="InterPro" id="IPR011990">
    <property type="entry name" value="TPR-like_helical_dom_sf"/>
</dbReference>
<dbReference type="Pfam" id="PF13191">
    <property type="entry name" value="AAA_16"/>
    <property type="match status" value="1"/>
</dbReference>
<dbReference type="SUPFAM" id="SSF52540">
    <property type="entry name" value="P-loop containing nucleoside triphosphate hydrolases"/>
    <property type="match status" value="1"/>
</dbReference>
<keyword evidence="2" id="KW-0067">ATP-binding</keyword>
<dbReference type="GO" id="GO:0003677">
    <property type="term" value="F:DNA binding"/>
    <property type="evidence" value="ECO:0007669"/>
    <property type="project" value="InterPro"/>
</dbReference>
<dbReference type="GO" id="GO:0005737">
    <property type="term" value="C:cytoplasm"/>
    <property type="evidence" value="ECO:0007669"/>
    <property type="project" value="TreeGrafter"/>
</dbReference>
<evidence type="ECO:0000259" key="4">
    <source>
        <dbReference type="PROSITE" id="PS50043"/>
    </source>
</evidence>
<dbReference type="AlphaFoldDB" id="A0A1H0H9R2"/>